<organism evidence="1 2">
    <name type="scientific">Microbacterium commune</name>
    <dbReference type="NCBI Taxonomy" id="2762219"/>
    <lineage>
        <taxon>Bacteria</taxon>
        <taxon>Bacillati</taxon>
        <taxon>Actinomycetota</taxon>
        <taxon>Actinomycetes</taxon>
        <taxon>Micrococcales</taxon>
        <taxon>Microbacteriaceae</taxon>
        <taxon>Microbacterium</taxon>
    </lineage>
</organism>
<evidence type="ECO:0000313" key="1">
    <source>
        <dbReference type="EMBL" id="MBD8011886.1"/>
    </source>
</evidence>
<comment type="caution">
    <text evidence="1">The sequence shown here is derived from an EMBL/GenBank/DDBJ whole genome shotgun (WGS) entry which is preliminary data.</text>
</comment>
<reference evidence="1 2" key="1">
    <citation type="submission" date="2020-08" db="EMBL/GenBank/DDBJ databases">
        <title>A Genomic Blueprint of the Chicken Gut Microbiome.</title>
        <authorList>
            <person name="Gilroy R."/>
            <person name="Ravi A."/>
            <person name="Getino M."/>
            <person name="Pursley I."/>
            <person name="Horton D.L."/>
            <person name="Alikhan N.-F."/>
            <person name="Baker D."/>
            <person name="Gharbi K."/>
            <person name="Hall N."/>
            <person name="Watson M."/>
            <person name="Adriaenssens E.M."/>
            <person name="Foster-Nyarko E."/>
            <person name="Jarju S."/>
            <person name="Secka A."/>
            <person name="Antonio M."/>
            <person name="Oren A."/>
            <person name="Chaudhuri R."/>
            <person name="La Ragione R.M."/>
            <person name="Hildebrand F."/>
            <person name="Pallen M.J."/>
        </authorList>
    </citation>
    <scope>NUCLEOTIDE SEQUENCE [LARGE SCALE GENOMIC DNA]</scope>
    <source>
        <strain evidence="1 2">Re1</strain>
    </source>
</reference>
<dbReference type="RefSeq" id="WP_191712469.1">
    <property type="nucleotide sequence ID" value="NZ_JACSPX010000001.1"/>
</dbReference>
<dbReference type="Pfam" id="PF17957">
    <property type="entry name" value="Big_7"/>
    <property type="match status" value="2"/>
</dbReference>
<dbReference type="Proteomes" id="UP000611521">
    <property type="component" value="Unassembled WGS sequence"/>
</dbReference>
<dbReference type="Gene3D" id="2.60.40.10">
    <property type="entry name" value="Immunoglobulins"/>
    <property type="match status" value="3"/>
</dbReference>
<dbReference type="EMBL" id="JACSPX010000001">
    <property type="protein sequence ID" value="MBD8011886.1"/>
    <property type="molecule type" value="Genomic_DNA"/>
</dbReference>
<protein>
    <submittedName>
        <fullName evidence="1">Signal peptidase I</fullName>
    </submittedName>
</protein>
<name>A0ABR8W5D1_9MICO</name>
<keyword evidence="2" id="KW-1185">Reference proteome</keyword>
<gene>
    <name evidence="1" type="ORF">H9633_06200</name>
</gene>
<dbReference type="InterPro" id="IPR013783">
    <property type="entry name" value="Ig-like_fold"/>
</dbReference>
<accession>A0ABR8W5D1</accession>
<sequence>MTRTKGTPVTGAALRNVALAALAALLLAVFALNGLQTSSAAFMSQSANATNTASAAVDWTPPTVGIVTPGAPLRGSATIAADAADAETGIASVVVQWQSVGAASWTTLCSTASAPYRCSWDTLSAADGAYDVRAIATDKAGYATTSAPVRVTVANAFTVVLADLDEAVRGTTPLTATLTDADPRATYGVRFEYSVADANSWKSVAGCASIAGSASCTVNWATTSLASGDYDVRVVAWPTARPTVVMISELSSVTIDNVAPTATMTDPGSVLTGTVTLAATPADAHSGVASVAIQYQPSAGGAWTTACTIVDEPWSCRFNTVPLPYGRYSFRAIATDLAGNSTTSATITGRLVDNTVSSISLDDPGAFLTGTVQLTATANASAGISSVAIQYSPAGSGKWSPVCTLAAAPYGCAWDTKTVADGSYDLRAVLTDSHGKQTTSAVLAARRVDNAPLRGADVQAVNGGKAGVIDAGDMLVLTYSGRVNPASIASGWDGSARAITARVRDGGITSGSNDLFDVPNTNLGSVNLRGNHVGLWTTAQFSATMTATTETINGVPSTVVRVALGGLTSGSVRTVTTTAAMIWTPSANATDLVGQRCAATPVTESGPLDKDF</sequence>
<proteinExistence type="predicted"/>
<evidence type="ECO:0000313" key="2">
    <source>
        <dbReference type="Proteomes" id="UP000611521"/>
    </source>
</evidence>